<evidence type="ECO:0000256" key="4">
    <source>
        <dbReference type="ARBA" id="ARBA00022568"/>
    </source>
</evidence>
<dbReference type="Pfam" id="PF04678">
    <property type="entry name" value="MCU"/>
    <property type="match status" value="1"/>
</dbReference>
<feature type="transmembrane region" description="Helical" evidence="15">
    <location>
        <begin position="248"/>
        <end position="266"/>
    </location>
</feature>
<keyword evidence="10 15" id="KW-0406">Ion transport</keyword>
<keyword evidence="12 15" id="KW-0472">Membrane</keyword>
<evidence type="ECO:0000256" key="3">
    <source>
        <dbReference type="ARBA" id="ARBA00022448"/>
    </source>
</evidence>
<keyword evidence="4 15" id="KW-0109">Calcium transport</keyword>
<dbReference type="PANTHER" id="PTHR13462">
    <property type="entry name" value="CALCIUM UNIPORTER PROTEIN, MITOCHONDRIAL"/>
    <property type="match status" value="1"/>
</dbReference>
<accession>A0AAN8PXW0</accession>
<evidence type="ECO:0000259" key="17">
    <source>
        <dbReference type="Pfam" id="PF04678"/>
    </source>
</evidence>
<feature type="domain" description="Calcium uniporter protein C-terminal" evidence="17">
    <location>
        <begin position="100"/>
        <end position="302"/>
    </location>
</feature>
<evidence type="ECO:0000256" key="1">
    <source>
        <dbReference type="ARBA" id="ARBA00004448"/>
    </source>
</evidence>
<dbReference type="InterPro" id="IPR006769">
    <property type="entry name" value="MCU_C"/>
</dbReference>
<keyword evidence="6 15" id="KW-0812">Transmembrane</keyword>
<dbReference type="GO" id="GO:0015292">
    <property type="term" value="F:uniporter activity"/>
    <property type="evidence" value="ECO:0007669"/>
    <property type="project" value="UniProtKB-UniRule"/>
</dbReference>
<keyword evidence="9 15" id="KW-1133">Transmembrane helix</keyword>
<organism evidence="18 19">
    <name type="scientific">Patella caerulea</name>
    <name type="common">Rayed Mediterranean limpet</name>
    <dbReference type="NCBI Taxonomy" id="87958"/>
    <lineage>
        <taxon>Eukaryota</taxon>
        <taxon>Metazoa</taxon>
        <taxon>Spiralia</taxon>
        <taxon>Lophotrochozoa</taxon>
        <taxon>Mollusca</taxon>
        <taxon>Gastropoda</taxon>
        <taxon>Patellogastropoda</taxon>
        <taxon>Patelloidea</taxon>
        <taxon>Patellidae</taxon>
        <taxon>Patella</taxon>
    </lineage>
</organism>
<evidence type="ECO:0000256" key="15">
    <source>
        <dbReference type="RuleBase" id="RU367035"/>
    </source>
</evidence>
<comment type="subcellular location">
    <subcellularLocation>
        <location evidence="1 15">Mitochondrion inner membrane</location>
        <topology evidence="1 15">Multi-pass membrane protein</topology>
    </subcellularLocation>
</comment>
<keyword evidence="7 15" id="KW-0999">Mitochondrion inner membrane</keyword>
<dbReference type="GO" id="GO:0005262">
    <property type="term" value="F:calcium channel activity"/>
    <property type="evidence" value="ECO:0007669"/>
    <property type="project" value="UniProtKB-UniRule"/>
</dbReference>
<evidence type="ECO:0000313" key="18">
    <source>
        <dbReference type="EMBL" id="KAK6187918.1"/>
    </source>
</evidence>
<feature type="coiled-coil region" evidence="16">
    <location>
        <begin position="182"/>
        <end position="209"/>
    </location>
</feature>
<keyword evidence="13 15" id="KW-0407">Ion channel</keyword>
<gene>
    <name evidence="18" type="ORF">SNE40_005838</name>
</gene>
<keyword evidence="3 15" id="KW-0813">Transport</keyword>
<keyword evidence="5 15" id="KW-0107">Calcium channel</keyword>
<dbReference type="InterPro" id="IPR039055">
    <property type="entry name" value="MCU_fam"/>
</dbReference>
<keyword evidence="16" id="KW-0175">Coiled coil</keyword>
<dbReference type="PANTHER" id="PTHR13462:SF10">
    <property type="entry name" value="CALCIUM UNIPORTER PROTEIN, MITOCHONDRIAL"/>
    <property type="match status" value="1"/>
</dbReference>
<evidence type="ECO:0000256" key="5">
    <source>
        <dbReference type="ARBA" id="ARBA00022673"/>
    </source>
</evidence>
<comment type="caution">
    <text evidence="18">The sequence shown here is derived from an EMBL/GenBank/DDBJ whole genome shotgun (WGS) entry which is preliminary data.</text>
</comment>
<evidence type="ECO:0000256" key="16">
    <source>
        <dbReference type="SAM" id="Coils"/>
    </source>
</evidence>
<evidence type="ECO:0000256" key="6">
    <source>
        <dbReference type="ARBA" id="ARBA00022692"/>
    </source>
</evidence>
<dbReference type="GO" id="GO:0051560">
    <property type="term" value="P:mitochondrial calcium ion homeostasis"/>
    <property type="evidence" value="ECO:0007669"/>
    <property type="project" value="UniProtKB-UniRule"/>
</dbReference>
<comment type="function">
    <text evidence="15">Mitochondrial inner membrane calcium uniporter that mediates calcium uptake into mitochondria. Mitochondrial calcium homeostasis plays key roles in cellular physiology and regulates cell bioenergetics, cytoplasmic calcium signals and activation of cell death pathways.</text>
</comment>
<keyword evidence="19" id="KW-1185">Reference proteome</keyword>
<feature type="transmembrane region" description="Helical" evidence="15">
    <location>
        <begin position="216"/>
        <end position="236"/>
    </location>
</feature>
<evidence type="ECO:0000313" key="19">
    <source>
        <dbReference type="Proteomes" id="UP001347796"/>
    </source>
</evidence>
<comment type="catalytic activity">
    <reaction evidence="14">
        <text>Ca(2+)(in) = Ca(2+)(out)</text>
        <dbReference type="Rhea" id="RHEA:29671"/>
        <dbReference type="ChEBI" id="CHEBI:29108"/>
    </reaction>
</comment>
<evidence type="ECO:0000256" key="13">
    <source>
        <dbReference type="ARBA" id="ARBA00023303"/>
    </source>
</evidence>
<comment type="similarity">
    <text evidence="2 15">Belongs to the MCU (TC 1.A.77) family.</text>
</comment>
<protein>
    <recommendedName>
        <fullName evidence="15">Calcium uniporter protein</fullName>
    </recommendedName>
</protein>
<dbReference type="GO" id="GO:0036444">
    <property type="term" value="P:calcium import into the mitochondrion"/>
    <property type="evidence" value="ECO:0007669"/>
    <property type="project" value="TreeGrafter"/>
</dbReference>
<comment type="domain">
    <text evidence="15">The selectivity filter, in which calcium ions are arranged in single file, is composed of two acidic rings separated by one helical turn along the central axis of the channel pore.</text>
</comment>
<keyword evidence="8 15" id="KW-0106">Calcium</keyword>
<evidence type="ECO:0000256" key="11">
    <source>
        <dbReference type="ARBA" id="ARBA00023128"/>
    </source>
</evidence>
<evidence type="ECO:0000256" key="8">
    <source>
        <dbReference type="ARBA" id="ARBA00022837"/>
    </source>
</evidence>
<evidence type="ECO:0000256" key="10">
    <source>
        <dbReference type="ARBA" id="ARBA00023065"/>
    </source>
</evidence>
<evidence type="ECO:0000256" key="9">
    <source>
        <dbReference type="ARBA" id="ARBA00022989"/>
    </source>
</evidence>
<evidence type="ECO:0000256" key="14">
    <source>
        <dbReference type="ARBA" id="ARBA00036634"/>
    </source>
</evidence>
<evidence type="ECO:0000256" key="12">
    <source>
        <dbReference type="ARBA" id="ARBA00023136"/>
    </source>
</evidence>
<evidence type="ECO:0000256" key="7">
    <source>
        <dbReference type="ARBA" id="ARBA00022792"/>
    </source>
</evidence>
<name>A0AAN8PXW0_PATCE</name>
<proteinExistence type="inferred from homology"/>
<sequence length="334" mass="38829">MAAAPLTLLLRQTFGKQFLRKKFRPALDKLKITSPTIQDFSCPCYFYCTQVLFRNDVTVQFRDGLPVISVPLPSRRESCEFTLKPITHTVGDFLKFIQEEDGGIDRSAVYTPDGSRVAKSTTIDILLRNNFSLSINDQSYSVSPPQTKAMVSEDLENLSDVKNLVTQLYSTLNLEHYQLERESELRAKLEDLQQQIAPYEKKKNELAHQANRYTHILTWTGLGLMAVQFGVLARLTWWEYSWDIMEPVTYFVTYGTTIAMYAYFVLSKQEYNFVDVKDRQFLLKFYKAAKKEHLDVDKYNQLKNAIALTELDLQRLRDPLQLHLPIREQKKIKL</sequence>
<keyword evidence="11 15" id="KW-0496">Mitochondrion</keyword>
<dbReference type="GO" id="GO:1990246">
    <property type="term" value="C:uniplex complex"/>
    <property type="evidence" value="ECO:0007669"/>
    <property type="project" value="TreeGrafter"/>
</dbReference>
<dbReference type="EMBL" id="JAZGQO010000004">
    <property type="protein sequence ID" value="KAK6187918.1"/>
    <property type="molecule type" value="Genomic_DNA"/>
</dbReference>
<evidence type="ECO:0000256" key="2">
    <source>
        <dbReference type="ARBA" id="ARBA00005653"/>
    </source>
</evidence>
<reference evidence="18 19" key="1">
    <citation type="submission" date="2024-01" db="EMBL/GenBank/DDBJ databases">
        <title>The genome of the rayed Mediterranean limpet Patella caerulea (Linnaeus, 1758).</title>
        <authorList>
            <person name="Anh-Thu Weber A."/>
            <person name="Halstead-Nussloch G."/>
        </authorList>
    </citation>
    <scope>NUCLEOTIDE SEQUENCE [LARGE SCALE GENOMIC DNA]</scope>
    <source>
        <strain evidence="18">AATW-2023a</strain>
        <tissue evidence="18">Whole specimen</tissue>
    </source>
</reference>
<dbReference type="AlphaFoldDB" id="A0AAN8PXW0"/>
<dbReference type="Proteomes" id="UP001347796">
    <property type="component" value="Unassembled WGS sequence"/>
</dbReference>